<dbReference type="EMBL" id="JACRTC010000017">
    <property type="protein sequence ID" value="MBC8571470.1"/>
    <property type="molecule type" value="Genomic_DNA"/>
</dbReference>
<name>A0A926ICU3_9FIRM</name>
<accession>A0A926ICU3</accession>
<dbReference type="Gene3D" id="3.40.50.1820">
    <property type="entry name" value="alpha/beta hydrolase"/>
    <property type="match status" value="1"/>
</dbReference>
<proteinExistence type="predicted"/>
<evidence type="ECO:0000313" key="3">
    <source>
        <dbReference type="EMBL" id="MBC8571470.1"/>
    </source>
</evidence>
<keyword evidence="3" id="KW-0378">Hydrolase</keyword>
<dbReference type="Pfam" id="PF00326">
    <property type="entry name" value="Peptidase_S9"/>
    <property type="match status" value="1"/>
</dbReference>
<keyword evidence="1" id="KW-1133">Transmembrane helix</keyword>
<dbReference type="Proteomes" id="UP000660861">
    <property type="component" value="Unassembled WGS sequence"/>
</dbReference>
<feature type="domain" description="Peptidase S9 prolyl oligopeptidase catalytic" evidence="2">
    <location>
        <begin position="122"/>
        <end position="319"/>
    </location>
</feature>
<dbReference type="GO" id="GO:0008236">
    <property type="term" value="F:serine-type peptidase activity"/>
    <property type="evidence" value="ECO:0007669"/>
    <property type="project" value="InterPro"/>
</dbReference>
<dbReference type="AlphaFoldDB" id="A0A926ICU3"/>
<dbReference type="SUPFAM" id="SSF53474">
    <property type="entry name" value="alpha/beta-Hydrolases"/>
    <property type="match status" value="1"/>
</dbReference>
<protein>
    <submittedName>
        <fullName evidence="3">Alpha/beta hydrolase</fullName>
    </submittedName>
</protein>
<dbReference type="InterPro" id="IPR052920">
    <property type="entry name" value="DNA-binding_regulatory"/>
</dbReference>
<dbReference type="InterPro" id="IPR001375">
    <property type="entry name" value="Peptidase_S9_cat"/>
</dbReference>
<dbReference type="GO" id="GO:0006508">
    <property type="term" value="P:proteolysis"/>
    <property type="evidence" value="ECO:0007669"/>
    <property type="project" value="InterPro"/>
</dbReference>
<dbReference type="PANTHER" id="PTHR43358:SF4">
    <property type="entry name" value="ALPHA_BETA HYDROLASE FOLD-1 DOMAIN-CONTAINING PROTEIN"/>
    <property type="match status" value="1"/>
</dbReference>
<comment type="caution">
    <text evidence="3">The sequence shown here is derived from an EMBL/GenBank/DDBJ whole genome shotgun (WGS) entry which is preliminary data.</text>
</comment>
<feature type="transmembrane region" description="Helical" evidence="1">
    <location>
        <begin position="7"/>
        <end position="25"/>
    </location>
</feature>
<evidence type="ECO:0000313" key="4">
    <source>
        <dbReference type="Proteomes" id="UP000660861"/>
    </source>
</evidence>
<keyword evidence="1" id="KW-0472">Membrane</keyword>
<keyword evidence="1" id="KW-0812">Transmembrane</keyword>
<dbReference type="PANTHER" id="PTHR43358">
    <property type="entry name" value="ALPHA/BETA-HYDROLASE"/>
    <property type="match status" value="1"/>
</dbReference>
<organism evidence="3 4">
    <name type="scientific">Zongyangia hominis</name>
    <dbReference type="NCBI Taxonomy" id="2763677"/>
    <lineage>
        <taxon>Bacteria</taxon>
        <taxon>Bacillati</taxon>
        <taxon>Bacillota</taxon>
        <taxon>Clostridia</taxon>
        <taxon>Eubacteriales</taxon>
        <taxon>Oscillospiraceae</taxon>
        <taxon>Zongyangia</taxon>
    </lineage>
</organism>
<dbReference type="InterPro" id="IPR029058">
    <property type="entry name" value="AB_hydrolase_fold"/>
</dbReference>
<evidence type="ECO:0000256" key="1">
    <source>
        <dbReference type="SAM" id="Phobius"/>
    </source>
</evidence>
<evidence type="ECO:0000259" key="2">
    <source>
        <dbReference type="Pfam" id="PF00326"/>
    </source>
</evidence>
<keyword evidence="4" id="KW-1185">Reference proteome</keyword>
<reference evidence="3" key="1">
    <citation type="submission" date="2020-08" db="EMBL/GenBank/DDBJ databases">
        <title>Genome public.</title>
        <authorList>
            <person name="Liu C."/>
            <person name="Sun Q."/>
        </authorList>
    </citation>
    <scope>NUCLEOTIDE SEQUENCE</scope>
    <source>
        <strain evidence="3">NSJ-54</strain>
    </source>
</reference>
<sequence>MKDSLKKGLIIGAAGSAICVLWHHLLTKKMMQLAMDRVAPQDRSNGKMRVSGSPEMIETTEIVKKAAGQLEKSGCDVVEITAHDGISLIGHWCPCEEPKRTIVAMHGWRSSWSHDFGLIADFWRNNHCSVLYAEQRGQNNSGGDHMSLGLLERYDCLAWTNWINEKTGKSIPIYLAGVSMGATSVLMASELELPDNVFGIAADSAFTSLHAIWKHVSESNLHIPYALHKTGADRMCKKRIQMDADAASTTEALKHCQIPVLFVHGTDDHFVPVEMTYENYKACTSEKRLLIVPGADHCMSYLVGKSTYERIAKEFWEFCEQRKKNP</sequence>
<gene>
    <name evidence="3" type="ORF">H8709_11690</name>
</gene>